<protein>
    <submittedName>
        <fullName evidence="1">Glucokinase</fullName>
        <ecNumber evidence="1">2.7.1.2</ecNumber>
    </submittedName>
</protein>
<dbReference type="AlphaFoldDB" id="A0A645EGP9"/>
<dbReference type="InterPro" id="IPR000600">
    <property type="entry name" value="ROK"/>
</dbReference>
<name>A0A645EGP9_9ZZZZ</name>
<dbReference type="PANTHER" id="PTHR18964:SF149">
    <property type="entry name" value="BIFUNCTIONAL UDP-N-ACETYLGLUCOSAMINE 2-EPIMERASE_N-ACETYLMANNOSAMINE KINASE"/>
    <property type="match status" value="1"/>
</dbReference>
<dbReference type="Gene3D" id="3.30.420.40">
    <property type="match status" value="1"/>
</dbReference>
<dbReference type="EMBL" id="VSSQ01047120">
    <property type="protein sequence ID" value="MPN01101.1"/>
    <property type="molecule type" value="Genomic_DNA"/>
</dbReference>
<dbReference type="EC" id="2.7.1.2" evidence="1"/>
<dbReference type="Pfam" id="PF00480">
    <property type="entry name" value="ROK"/>
    <property type="match status" value="1"/>
</dbReference>
<dbReference type="PANTHER" id="PTHR18964">
    <property type="entry name" value="ROK (REPRESSOR, ORF, KINASE) FAMILY"/>
    <property type="match status" value="1"/>
</dbReference>
<evidence type="ECO:0000313" key="1">
    <source>
        <dbReference type="EMBL" id="MPN01101.1"/>
    </source>
</evidence>
<sequence length="120" mass="12590">MVKTMNRLAGEEVVSNTKEIFALIGQGDSRAQAALAITIDHLARAIAGILNTLDPEELVIGGGVSEAGDAFLKPLKTALDQYAFPQISGHIQLRKATLGNDAGVYGAAYQVLNALQEAQA</sequence>
<organism evidence="1">
    <name type="scientific">bioreactor metagenome</name>
    <dbReference type="NCBI Taxonomy" id="1076179"/>
    <lineage>
        <taxon>unclassified sequences</taxon>
        <taxon>metagenomes</taxon>
        <taxon>ecological metagenomes</taxon>
    </lineage>
</organism>
<gene>
    <name evidence="1" type="primary">glcK_22</name>
    <name evidence="1" type="ORF">SDC9_148304</name>
</gene>
<dbReference type="InterPro" id="IPR043129">
    <property type="entry name" value="ATPase_NBD"/>
</dbReference>
<keyword evidence="1" id="KW-0418">Kinase</keyword>
<dbReference type="GO" id="GO:0004340">
    <property type="term" value="F:glucokinase activity"/>
    <property type="evidence" value="ECO:0007669"/>
    <property type="project" value="UniProtKB-EC"/>
</dbReference>
<proteinExistence type="predicted"/>
<accession>A0A645EGP9</accession>
<reference evidence="1" key="1">
    <citation type="submission" date="2019-08" db="EMBL/GenBank/DDBJ databases">
        <authorList>
            <person name="Kucharzyk K."/>
            <person name="Murdoch R.W."/>
            <person name="Higgins S."/>
            <person name="Loffler F."/>
        </authorList>
    </citation>
    <scope>NUCLEOTIDE SEQUENCE</scope>
</reference>
<keyword evidence="1" id="KW-0808">Transferase</keyword>
<comment type="caution">
    <text evidence="1">The sequence shown here is derived from an EMBL/GenBank/DDBJ whole genome shotgun (WGS) entry which is preliminary data.</text>
</comment>
<dbReference type="SUPFAM" id="SSF53067">
    <property type="entry name" value="Actin-like ATPase domain"/>
    <property type="match status" value="1"/>
</dbReference>